<dbReference type="AlphaFoldDB" id="A0A1E1KSJ4"/>
<gene>
    <name evidence="1" type="ORF">RAG0_08820</name>
</gene>
<sequence>MVSRYCGFMIRQLGLSNIPPEYCNGSQVEDLETKKVILMSWSLWHPDTALANYINDDKDTDQQAETEDYTSHVQDLSKRYGNQCVTHQLG</sequence>
<accession>A0A1E1KSJ4</accession>
<name>A0A1E1KSJ4_9HELO</name>
<protein>
    <submittedName>
        <fullName evidence="1">Uncharacterized protein</fullName>
    </submittedName>
</protein>
<reference evidence="2" key="1">
    <citation type="submission" date="2016-03" db="EMBL/GenBank/DDBJ databases">
        <authorList>
            <person name="Guldener U."/>
        </authorList>
    </citation>
    <scope>NUCLEOTIDE SEQUENCE [LARGE SCALE GENOMIC DNA]</scope>
    <source>
        <strain evidence="2">04CH-RAC-A.6.1</strain>
    </source>
</reference>
<keyword evidence="2" id="KW-1185">Reference proteome</keyword>
<dbReference type="EMBL" id="FJUX01000049">
    <property type="protein sequence ID" value="CZT00966.1"/>
    <property type="molecule type" value="Genomic_DNA"/>
</dbReference>
<dbReference type="Proteomes" id="UP000178912">
    <property type="component" value="Unassembled WGS sequence"/>
</dbReference>
<proteinExistence type="predicted"/>
<evidence type="ECO:0000313" key="2">
    <source>
        <dbReference type="Proteomes" id="UP000178912"/>
    </source>
</evidence>
<organism evidence="1 2">
    <name type="scientific">Rhynchosporium agropyri</name>
    <dbReference type="NCBI Taxonomy" id="914238"/>
    <lineage>
        <taxon>Eukaryota</taxon>
        <taxon>Fungi</taxon>
        <taxon>Dikarya</taxon>
        <taxon>Ascomycota</taxon>
        <taxon>Pezizomycotina</taxon>
        <taxon>Leotiomycetes</taxon>
        <taxon>Helotiales</taxon>
        <taxon>Ploettnerulaceae</taxon>
        <taxon>Rhynchosporium</taxon>
    </lineage>
</organism>
<evidence type="ECO:0000313" key="1">
    <source>
        <dbReference type="EMBL" id="CZT00966.1"/>
    </source>
</evidence>